<reference evidence="1 2" key="1">
    <citation type="submission" date="2016-10" db="EMBL/GenBank/DDBJ databases">
        <authorList>
            <person name="Varghese N."/>
            <person name="Submissions S."/>
        </authorList>
    </citation>
    <scope>NUCLEOTIDE SEQUENCE [LARGE SCALE GENOMIC DNA]</scope>
    <source>
        <strain evidence="1 2">DSM 17997</strain>
    </source>
</reference>
<organism evidence="1 2">
    <name type="scientific">Rhodonellum ikkaensis</name>
    <dbReference type="NCBI Taxonomy" id="336829"/>
    <lineage>
        <taxon>Bacteria</taxon>
        <taxon>Pseudomonadati</taxon>
        <taxon>Bacteroidota</taxon>
        <taxon>Cytophagia</taxon>
        <taxon>Cytophagales</taxon>
        <taxon>Cytophagaceae</taxon>
        <taxon>Rhodonellum</taxon>
    </lineage>
</organism>
<gene>
    <name evidence="1" type="ORF">SAMN05444412_12817</name>
</gene>
<name>A0A1H3U586_9BACT</name>
<evidence type="ECO:0000313" key="2">
    <source>
        <dbReference type="Proteomes" id="UP000199663"/>
    </source>
</evidence>
<sequence>MIFSRLPQFNLFDAFPIQFHPIIVQLFAVFDFTISARQLSLIS</sequence>
<protein>
    <submittedName>
        <fullName evidence="1">Uncharacterized protein</fullName>
    </submittedName>
</protein>
<comment type="caution">
    <text evidence="1">The sequence shown here is derived from an EMBL/GenBank/DDBJ whole genome shotgun (WGS) entry which is preliminary data.</text>
</comment>
<proteinExistence type="predicted"/>
<accession>A0A1H3U586</accession>
<dbReference type="EMBL" id="FNQC01000028">
    <property type="protein sequence ID" value="SDZ57241.1"/>
    <property type="molecule type" value="Genomic_DNA"/>
</dbReference>
<evidence type="ECO:0000313" key="1">
    <source>
        <dbReference type="EMBL" id="SDZ57241.1"/>
    </source>
</evidence>
<keyword evidence="2" id="KW-1185">Reference proteome</keyword>
<dbReference type="Proteomes" id="UP000199663">
    <property type="component" value="Unassembled WGS sequence"/>
</dbReference>